<name>A0A1I7IRZ5_9FLAO</name>
<keyword evidence="2" id="KW-1185">Reference proteome</keyword>
<sequence>MKKRCQEILHQFYTQLDGIVQTELIALEQTQPGIELCHHTLWELRQLLMLYPKLSQEDEIYFFKHIKPQPLQHLIYFYEVRNCYLQLPKGAVKRQLDFLKFRLLGISESMSMHRDFLFYMEQQCTFQDQLYFVRKPKVVMPLIPELMFYVDPDFASSHDVLWARLLAKQKEMSFLQQLKQRLKQQQYPTTSAIHLPELHWTASKTALVELIYALYNAHAINDGEEDIAKIAAGFEVLFDVKLENVYKTYAEIKERKGKRARFVRKLWEGFIKKMEEEDGF</sequence>
<organism evidence="1 2">
    <name type="scientific">Pustulibacterium marinum</name>
    <dbReference type="NCBI Taxonomy" id="1224947"/>
    <lineage>
        <taxon>Bacteria</taxon>
        <taxon>Pseudomonadati</taxon>
        <taxon>Bacteroidota</taxon>
        <taxon>Flavobacteriia</taxon>
        <taxon>Flavobacteriales</taxon>
        <taxon>Flavobacteriaceae</taxon>
        <taxon>Pustulibacterium</taxon>
    </lineage>
</organism>
<evidence type="ECO:0000313" key="1">
    <source>
        <dbReference type="EMBL" id="SFU75621.1"/>
    </source>
</evidence>
<dbReference type="Pfam" id="PF09357">
    <property type="entry name" value="RteC"/>
    <property type="match status" value="1"/>
</dbReference>
<dbReference type="STRING" id="1224947.SAMN05216480_12032"/>
<dbReference type="RefSeq" id="WP_093026460.1">
    <property type="nucleotide sequence ID" value="NZ_FPBK01000020.1"/>
</dbReference>
<reference evidence="1 2" key="1">
    <citation type="submission" date="2016-10" db="EMBL/GenBank/DDBJ databases">
        <authorList>
            <person name="de Groot N.N."/>
        </authorList>
    </citation>
    <scope>NUCLEOTIDE SEQUENCE [LARGE SCALE GENOMIC DNA]</scope>
    <source>
        <strain evidence="1 2">CGMCC 1.12333</strain>
    </source>
</reference>
<evidence type="ECO:0000313" key="2">
    <source>
        <dbReference type="Proteomes" id="UP000199138"/>
    </source>
</evidence>
<dbReference type="InterPro" id="IPR018534">
    <property type="entry name" value="Tet_reg_excision_RteC"/>
</dbReference>
<dbReference type="AlphaFoldDB" id="A0A1I7IRZ5"/>
<gene>
    <name evidence="1" type="ORF">SAMN05216480_12032</name>
</gene>
<dbReference type="OrthoDB" id="790983at2"/>
<proteinExistence type="predicted"/>
<protein>
    <submittedName>
        <fullName evidence="1">RteC protein</fullName>
    </submittedName>
</protein>
<accession>A0A1I7IRZ5</accession>
<dbReference type="EMBL" id="FPBK01000020">
    <property type="protein sequence ID" value="SFU75621.1"/>
    <property type="molecule type" value="Genomic_DNA"/>
</dbReference>
<dbReference type="Proteomes" id="UP000199138">
    <property type="component" value="Unassembled WGS sequence"/>
</dbReference>